<gene>
    <name evidence="2" type="ORF">METZ01_LOCUS56121</name>
</gene>
<proteinExistence type="predicted"/>
<feature type="domain" description="VOC" evidence="1">
    <location>
        <begin position="5"/>
        <end position="153"/>
    </location>
</feature>
<dbReference type="CDD" id="cd06587">
    <property type="entry name" value="VOC"/>
    <property type="match status" value="1"/>
</dbReference>
<protein>
    <recommendedName>
        <fullName evidence="1">VOC domain-containing protein</fullName>
    </recommendedName>
</protein>
<dbReference type="Pfam" id="PF00903">
    <property type="entry name" value="Glyoxalase"/>
    <property type="match status" value="1"/>
</dbReference>
<dbReference type="PROSITE" id="PS51819">
    <property type="entry name" value="VOC"/>
    <property type="match status" value="1"/>
</dbReference>
<evidence type="ECO:0000259" key="1">
    <source>
        <dbReference type="PROSITE" id="PS51819"/>
    </source>
</evidence>
<dbReference type="EMBL" id="UINC01003089">
    <property type="protein sequence ID" value="SVA03267.1"/>
    <property type="molecule type" value="Genomic_DNA"/>
</dbReference>
<sequence length="155" mass="17374">MATTTVKRTTLIVRDIEVSSNWYEEVLDMSLYYDDRITLGGKGMAAGKKGDVTHLKIYKCSDPVIGMIGLLQWIDPELPAPEEIPTKVDFGNPTFVVDTDNVDGVYKKALALGTHIHSEPHEWSVRGADGNMINFITMSVFDPDGYFYEINQRLT</sequence>
<dbReference type="SUPFAM" id="SSF54593">
    <property type="entry name" value="Glyoxalase/Bleomycin resistance protein/Dihydroxybiphenyl dioxygenase"/>
    <property type="match status" value="1"/>
</dbReference>
<dbReference type="AlphaFoldDB" id="A0A381SLP7"/>
<dbReference type="InterPro" id="IPR004360">
    <property type="entry name" value="Glyas_Fos-R_dOase_dom"/>
</dbReference>
<evidence type="ECO:0000313" key="2">
    <source>
        <dbReference type="EMBL" id="SVA03267.1"/>
    </source>
</evidence>
<dbReference type="Gene3D" id="3.10.180.10">
    <property type="entry name" value="2,3-Dihydroxybiphenyl 1,2-Dioxygenase, domain 1"/>
    <property type="match status" value="1"/>
</dbReference>
<name>A0A381SLP7_9ZZZZ</name>
<accession>A0A381SLP7</accession>
<dbReference type="InterPro" id="IPR029068">
    <property type="entry name" value="Glyas_Bleomycin-R_OHBP_Dase"/>
</dbReference>
<organism evidence="2">
    <name type="scientific">marine metagenome</name>
    <dbReference type="NCBI Taxonomy" id="408172"/>
    <lineage>
        <taxon>unclassified sequences</taxon>
        <taxon>metagenomes</taxon>
        <taxon>ecological metagenomes</taxon>
    </lineage>
</organism>
<dbReference type="InterPro" id="IPR037523">
    <property type="entry name" value="VOC_core"/>
</dbReference>
<reference evidence="2" key="1">
    <citation type="submission" date="2018-05" db="EMBL/GenBank/DDBJ databases">
        <authorList>
            <person name="Lanie J.A."/>
            <person name="Ng W.-L."/>
            <person name="Kazmierczak K.M."/>
            <person name="Andrzejewski T.M."/>
            <person name="Davidsen T.M."/>
            <person name="Wayne K.J."/>
            <person name="Tettelin H."/>
            <person name="Glass J.I."/>
            <person name="Rusch D."/>
            <person name="Podicherti R."/>
            <person name="Tsui H.-C.T."/>
            <person name="Winkler M.E."/>
        </authorList>
    </citation>
    <scope>NUCLEOTIDE SEQUENCE</scope>
</reference>